<dbReference type="PANTHER" id="PTHR46310:SF7">
    <property type="entry name" value="AMIDASE 1"/>
    <property type="match status" value="1"/>
</dbReference>
<protein>
    <submittedName>
        <fullName evidence="3">Amidase signature domain-containing protein</fullName>
    </submittedName>
</protein>
<dbReference type="InterPro" id="IPR023631">
    <property type="entry name" value="Amidase_dom"/>
</dbReference>
<feature type="domain" description="Scytalone dehydratase-like protein Arp1 N-terminal" evidence="2">
    <location>
        <begin position="38"/>
        <end position="112"/>
    </location>
</feature>
<dbReference type="PANTHER" id="PTHR46310">
    <property type="entry name" value="AMIDASE 1"/>
    <property type="match status" value="1"/>
</dbReference>
<dbReference type="Proteomes" id="UP000799770">
    <property type="component" value="Unassembled WGS sequence"/>
</dbReference>
<dbReference type="SUPFAM" id="SSF75304">
    <property type="entry name" value="Amidase signature (AS) enzymes"/>
    <property type="match status" value="1"/>
</dbReference>
<keyword evidence="4" id="KW-1185">Reference proteome</keyword>
<name>A0A6A5ZF00_9PLEO</name>
<dbReference type="AlphaFoldDB" id="A0A6A5ZF00"/>
<dbReference type="Pfam" id="PF26053">
    <property type="entry name" value="DUF8016"/>
    <property type="match status" value="1"/>
</dbReference>
<sequence length="613" mass="67662">MATLHQGLQVTELRLFQIEGIKYLATPLPSTPRLSLFGGEVVPVTVIETPGHETSETWINRLVQGWLDVDDVLHRDFLKGVVFVTDDKASFDTDAMTKGLQSSFGTSWSTTMSAHDAGTAVTSGPFVLWKGELLKVARLYDDSQQAFVVATKPHIVSGAFENLRISSDFFSSLSVAVPSRIKSSCDINGPLRGARFAVKDIFAIDGLRQTAGCRAWFDLSKTSTATAPALQRLIDEGANLVGTLKLGSLITREEPTESADYHAAFNPRGDGYQSAWSSSGGSGASVASYEWLDFTLGTDTTGSSRRPALANGHFQIRLTQTALSLEGIVPSWKYFDAPAMYTRDIRNLEKWVGAWISEEPQVYQSSMSIIYPRDFLPVANTVQMGLIDKFVQDLEATFDVRKTELSIADLWKEKTPQEARGADITEFLKDVGVKSFCYGVAEELQSFRDEYWKKHSKAPYVNPVMRWRLEAAANVTREQHEDAVDRLRIYKRWLIEEVLQVGKQDSIVVLPITSQAVDYRDVPPDPPSAPNAFDGIWLASTLGAPEISVPIGEMEYDSRVSQRKEYLPIVVSLLGAPGTDMALIDAARRTLEYSGRSLEVTTGSRMNISTGTA</sequence>
<dbReference type="OrthoDB" id="5423360at2759"/>
<dbReference type="Gene3D" id="3.90.1300.10">
    <property type="entry name" value="Amidase signature (AS) domain"/>
    <property type="match status" value="1"/>
</dbReference>
<organism evidence="3 4">
    <name type="scientific">Lophiotrema nucula</name>
    <dbReference type="NCBI Taxonomy" id="690887"/>
    <lineage>
        <taxon>Eukaryota</taxon>
        <taxon>Fungi</taxon>
        <taxon>Dikarya</taxon>
        <taxon>Ascomycota</taxon>
        <taxon>Pezizomycotina</taxon>
        <taxon>Dothideomycetes</taxon>
        <taxon>Pleosporomycetidae</taxon>
        <taxon>Pleosporales</taxon>
        <taxon>Lophiotremataceae</taxon>
        <taxon>Lophiotrema</taxon>
    </lineage>
</organism>
<feature type="domain" description="Amidase" evidence="1">
    <location>
        <begin position="186"/>
        <end position="583"/>
    </location>
</feature>
<reference evidence="3" key="1">
    <citation type="journal article" date="2020" name="Stud. Mycol.">
        <title>101 Dothideomycetes genomes: a test case for predicting lifestyles and emergence of pathogens.</title>
        <authorList>
            <person name="Haridas S."/>
            <person name="Albert R."/>
            <person name="Binder M."/>
            <person name="Bloem J."/>
            <person name="Labutti K."/>
            <person name="Salamov A."/>
            <person name="Andreopoulos B."/>
            <person name="Baker S."/>
            <person name="Barry K."/>
            <person name="Bills G."/>
            <person name="Bluhm B."/>
            <person name="Cannon C."/>
            <person name="Castanera R."/>
            <person name="Culley D."/>
            <person name="Daum C."/>
            <person name="Ezra D."/>
            <person name="Gonzalez J."/>
            <person name="Henrissat B."/>
            <person name="Kuo A."/>
            <person name="Liang C."/>
            <person name="Lipzen A."/>
            <person name="Lutzoni F."/>
            <person name="Magnuson J."/>
            <person name="Mondo S."/>
            <person name="Nolan M."/>
            <person name="Ohm R."/>
            <person name="Pangilinan J."/>
            <person name="Park H.-J."/>
            <person name="Ramirez L."/>
            <person name="Alfaro M."/>
            <person name="Sun H."/>
            <person name="Tritt A."/>
            <person name="Yoshinaga Y."/>
            <person name="Zwiers L.-H."/>
            <person name="Turgeon B."/>
            <person name="Goodwin S."/>
            <person name="Spatafora J."/>
            <person name="Crous P."/>
            <person name="Grigoriev I."/>
        </authorList>
    </citation>
    <scope>NUCLEOTIDE SEQUENCE</scope>
    <source>
        <strain evidence="3">CBS 627.86</strain>
    </source>
</reference>
<gene>
    <name evidence="3" type="ORF">BDV96DRAFT_644441</name>
</gene>
<dbReference type="Pfam" id="PF01425">
    <property type="entry name" value="Amidase"/>
    <property type="match status" value="1"/>
</dbReference>
<evidence type="ECO:0000313" key="3">
    <source>
        <dbReference type="EMBL" id="KAF2117001.1"/>
    </source>
</evidence>
<evidence type="ECO:0000259" key="2">
    <source>
        <dbReference type="Pfam" id="PF26053"/>
    </source>
</evidence>
<dbReference type="InterPro" id="IPR036928">
    <property type="entry name" value="AS_sf"/>
</dbReference>
<evidence type="ECO:0000259" key="1">
    <source>
        <dbReference type="Pfam" id="PF01425"/>
    </source>
</evidence>
<accession>A0A6A5ZF00</accession>
<dbReference type="InterPro" id="IPR058329">
    <property type="entry name" value="Arp1_N"/>
</dbReference>
<proteinExistence type="predicted"/>
<dbReference type="EMBL" id="ML977319">
    <property type="protein sequence ID" value="KAF2117001.1"/>
    <property type="molecule type" value="Genomic_DNA"/>
</dbReference>
<evidence type="ECO:0000313" key="4">
    <source>
        <dbReference type="Proteomes" id="UP000799770"/>
    </source>
</evidence>